<name>X0YC02_9ZZZZ</name>
<organism evidence="1">
    <name type="scientific">marine sediment metagenome</name>
    <dbReference type="NCBI Taxonomy" id="412755"/>
    <lineage>
        <taxon>unclassified sequences</taxon>
        <taxon>metagenomes</taxon>
        <taxon>ecological metagenomes</taxon>
    </lineage>
</organism>
<proteinExistence type="predicted"/>
<dbReference type="InterPro" id="IPR013785">
    <property type="entry name" value="Aldolase_TIM"/>
</dbReference>
<protein>
    <recommendedName>
        <fullName evidence="2">Radical SAM core domain-containing protein</fullName>
    </recommendedName>
</protein>
<dbReference type="InterPro" id="IPR058240">
    <property type="entry name" value="rSAM_sf"/>
</dbReference>
<evidence type="ECO:0008006" key="2">
    <source>
        <dbReference type="Google" id="ProtNLM"/>
    </source>
</evidence>
<gene>
    <name evidence="1" type="ORF">S01H1_68724</name>
</gene>
<evidence type="ECO:0000313" key="1">
    <source>
        <dbReference type="EMBL" id="GAG34366.1"/>
    </source>
</evidence>
<dbReference type="AlphaFoldDB" id="X0YC02"/>
<feature type="non-terminal residue" evidence="1">
    <location>
        <position position="124"/>
    </location>
</feature>
<accession>X0YC02</accession>
<comment type="caution">
    <text evidence="1">The sequence shown here is derived from an EMBL/GenBank/DDBJ whole genome shotgun (WGS) entry which is preliminary data.</text>
</comment>
<dbReference type="SUPFAM" id="SSF102114">
    <property type="entry name" value="Radical SAM enzymes"/>
    <property type="match status" value="1"/>
</dbReference>
<dbReference type="EMBL" id="BARS01045584">
    <property type="protein sequence ID" value="GAG34366.1"/>
    <property type="molecule type" value="Genomic_DNA"/>
</dbReference>
<sequence>MTDDLFKKIIDDLATLQFTGRIAPLTNNEPLLDDRIVGFIAYARKRCPLSFLDLTTNGTLLTEELLQELFAAGLDRLTINDYRKDRHKHPFRPSPRLHRIVEFAKKMFQRKIYLIPRSSLGYLS</sequence>
<dbReference type="Gene3D" id="3.20.20.70">
    <property type="entry name" value="Aldolase class I"/>
    <property type="match status" value="1"/>
</dbReference>
<reference evidence="1" key="1">
    <citation type="journal article" date="2014" name="Front. Microbiol.">
        <title>High frequency of phylogenetically diverse reductive dehalogenase-homologous genes in deep subseafloor sedimentary metagenomes.</title>
        <authorList>
            <person name="Kawai M."/>
            <person name="Futagami T."/>
            <person name="Toyoda A."/>
            <person name="Takaki Y."/>
            <person name="Nishi S."/>
            <person name="Hori S."/>
            <person name="Arai W."/>
            <person name="Tsubouchi T."/>
            <person name="Morono Y."/>
            <person name="Uchiyama I."/>
            <person name="Ito T."/>
            <person name="Fujiyama A."/>
            <person name="Inagaki F."/>
            <person name="Takami H."/>
        </authorList>
    </citation>
    <scope>NUCLEOTIDE SEQUENCE</scope>
    <source>
        <strain evidence="1">Expedition CK06-06</strain>
    </source>
</reference>